<dbReference type="RefSeq" id="WP_091411818.1">
    <property type="nucleotide sequence ID" value="NZ_FOAB01000008.1"/>
</dbReference>
<proteinExistence type="predicted"/>
<dbReference type="EMBL" id="FOAB01000008">
    <property type="protein sequence ID" value="SEM07573.1"/>
    <property type="molecule type" value="Genomic_DNA"/>
</dbReference>
<feature type="chain" id="PRO_5011651447" description="DUF1330 domain-containing protein" evidence="1">
    <location>
        <begin position="23"/>
        <end position="232"/>
    </location>
</feature>
<sequence>MKLLKNLALVFLTCVMTTSLFAQSDIKSYTFKKGEILDILLLTTKSGTEKDFNKYKKTIFPFGIKKTYKPLPGFGIKKTTQGNIQPASFILGKWDDLKNREEFLAQIEGVVPDFHLQRRNIWSLFNLTYYEMPKNTSFEIDRNKYNVVTSYWKKETTSFKKFKELWLQKAKENGGKKILQLTNGKSPLGYYHNPDILVITQWDSKEEFDVFYKENLKMNHKGVLHINQFVLN</sequence>
<dbReference type="AlphaFoldDB" id="A0A1H7VEA7"/>
<protein>
    <recommendedName>
        <fullName evidence="4">DUF1330 domain-containing protein</fullName>
    </recommendedName>
</protein>
<dbReference type="STRING" id="1038014.SAMN04487910_4066"/>
<evidence type="ECO:0008006" key="4">
    <source>
        <dbReference type="Google" id="ProtNLM"/>
    </source>
</evidence>
<evidence type="ECO:0000313" key="3">
    <source>
        <dbReference type="Proteomes" id="UP000198521"/>
    </source>
</evidence>
<accession>A0A1H7VEA7</accession>
<keyword evidence="1" id="KW-0732">Signal</keyword>
<organism evidence="2 3">
    <name type="scientific">Aquimarina amphilecti</name>
    <dbReference type="NCBI Taxonomy" id="1038014"/>
    <lineage>
        <taxon>Bacteria</taxon>
        <taxon>Pseudomonadati</taxon>
        <taxon>Bacteroidota</taxon>
        <taxon>Flavobacteriia</taxon>
        <taxon>Flavobacteriales</taxon>
        <taxon>Flavobacteriaceae</taxon>
        <taxon>Aquimarina</taxon>
    </lineage>
</organism>
<evidence type="ECO:0000256" key="1">
    <source>
        <dbReference type="SAM" id="SignalP"/>
    </source>
</evidence>
<keyword evidence="3" id="KW-1185">Reference proteome</keyword>
<feature type="signal peptide" evidence="1">
    <location>
        <begin position="1"/>
        <end position="22"/>
    </location>
</feature>
<dbReference type="Proteomes" id="UP000198521">
    <property type="component" value="Unassembled WGS sequence"/>
</dbReference>
<reference evidence="2 3" key="1">
    <citation type="submission" date="2016-10" db="EMBL/GenBank/DDBJ databases">
        <authorList>
            <person name="de Groot N.N."/>
        </authorList>
    </citation>
    <scope>NUCLEOTIDE SEQUENCE [LARGE SCALE GENOMIC DNA]</scope>
    <source>
        <strain evidence="2 3">DSM 25232</strain>
    </source>
</reference>
<evidence type="ECO:0000313" key="2">
    <source>
        <dbReference type="EMBL" id="SEM07573.1"/>
    </source>
</evidence>
<name>A0A1H7VEA7_AQUAM</name>
<gene>
    <name evidence="2" type="ORF">SAMN04487910_4066</name>
</gene>
<dbReference type="OrthoDB" id="1159279at2"/>